<keyword evidence="8 11" id="KW-0496">Mitochondrion</keyword>
<dbReference type="InterPro" id="IPR000298">
    <property type="entry name" value="Cyt_c_oxidase-like_su3"/>
</dbReference>
<keyword evidence="5" id="KW-1278">Translocase</keyword>
<dbReference type="AlphaFoldDB" id="A0A2H4E7E5"/>
<evidence type="ECO:0000256" key="5">
    <source>
        <dbReference type="ARBA" id="ARBA00022967"/>
    </source>
</evidence>
<reference evidence="11" key="1">
    <citation type="submission" date="2015-10" db="EMBL/GenBank/DDBJ databases">
        <authorList>
            <person name="Gilbert D.G."/>
        </authorList>
    </citation>
    <scope>NUCLEOTIDE SEQUENCE</scope>
</reference>
<proteinExistence type="inferred from homology"/>
<evidence type="ECO:0000256" key="8">
    <source>
        <dbReference type="RuleBase" id="RU003375"/>
    </source>
</evidence>
<feature type="transmembrane region" description="Helical" evidence="9">
    <location>
        <begin position="140"/>
        <end position="158"/>
    </location>
</feature>
<keyword evidence="6 9" id="KW-1133">Transmembrane helix</keyword>
<organism evidence="11">
    <name type="scientific">Pectinodesmus pectinatus</name>
    <dbReference type="NCBI Taxonomy" id="91197"/>
    <lineage>
        <taxon>Eukaryota</taxon>
        <taxon>Viridiplantae</taxon>
        <taxon>Chlorophyta</taxon>
        <taxon>core chlorophytes</taxon>
        <taxon>Chlorophyceae</taxon>
        <taxon>CS clade</taxon>
        <taxon>Sphaeropleales</taxon>
        <taxon>Scenedesmaceae</taxon>
        <taxon>Pectinodesmus</taxon>
    </lineage>
</organism>
<dbReference type="GO" id="GO:0004129">
    <property type="term" value="F:cytochrome-c oxidase activity"/>
    <property type="evidence" value="ECO:0007669"/>
    <property type="project" value="InterPro"/>
</dbReference>
<dbReference type="GO" id="GO:0006123">
    <property type="term" value="P:mitochondrial electron transport, cytochrome c to oxygen"/>
    <property type="evidence" value="ECO:0007669"/>
    <property type="project" value="TreeGrafter"/>
</dbReference>
<evidence type="ECO:0000256" key="1">
    <source>
        <dbReference type="ARBA" id="ARBA00004141"/>
    </source>
</evidence>
<evidence type="ECO:0000259" key="10">
    <source>
        <dbReference type="PROSITE" id="PS50253"/>
    </source>
</evidence>
<dbReference type="PANTHER" id="PTHR11403">
    <property type="entry name" value="CYTOCHROME C OXIDASE SUBUNIT III"/>
    <property type="match status" value="1"/>
</dbReference>
<keyword evidence="7 9" id="KW-0472">Membrane</keyword>
<geneLocation type="mitochondrion" evidence="11"/>
<comment type="similarity">
    <text evidence="2 8">Belongs to the cytochrome c oxidase subunit 3 family.</text>
</comment>
<accession>A0A2H4E7E5</accession>
<dbReference type="InterPro" id="IPR013833">
    <property type="entry name" value="Cyt_c_oxidase_su3_a-hlx"/>
</dbReference>
<feature type="domain" description="Heme-copper oxidase subunit III family profile" evidence="10">
    <location>
        <begin position="1"/>
        <end position="236"/>
    </location>
</feature>
<evidence type="ECO:0000256" key="9">
    <source>
        <dbReference type="SAM" id="Phobius"/>
    </source>
</evidence>
<sequence length="270" mass="30399">MWMMVSLVLYFHQYAGAGTLALIAVCSVAYTASVWWRDVHREGVLGFHTRKVKSGLHLGMYLFIWSEAMFFVGLLWAWLHRALMPTIQLGMSWPPLGVVPVHWTGLPKTNTLLLLRSYFTANAAKHAMDSGNKSLCKLQLLNTILLGVLFMYCQYLEYTGAPFTFSDSIFGSSFYLTTGFHGAHVMIGALYLAVCLFLLPTSNKKNCVALDLRILYWHFVDIVWVFLLGIVYIWGSATPTVELQACTDGSSALYSMLHESKRYAFAHPSN</sequence>
<evidence type="ECO:0000256" key="3">
    <source>
        <dbReference type="ARBA" id="ARBA00015944"/>
    </source>
</evidence>
<dbReference type="InterPro" id="IPR024791">
    <property type="entry name" value="Cyt_c/ubiquinol_Oxase_su3"/>
</dbReference>
<dbReference type="InterPro" id="IPR035973">
    <property type="entry name" value="Cyt_c_oxidase_su3-like_sf"/>
</dbReference>
<comment type="subcellular location">
    <subcellularLocation>
        <location evidence="1">Membrane</location>
        <topology evidence="1">Multi-pass membrane protein</topology>
    </subcellularLocation>
</comment>
<evidence type="ECO:0000256" key="7">
    <source>
        <dbReference type="ARBA" id="ARBA00023136"/>
    </source>
</evidence>
<dbReference type="Pfam" id="PF00510">
    <property type="entry name" value="COX3"/>
    <property type="match status" value="1"/>
</dbReference>
<dbReference type="RefSeq" id="YP_009449864.1">
    <property type="nucleotide sequence ID" value="NC_036659.1"/>
</dbReference>
<feature type="transmembrane region" description="Helical" evidence="9">
    <location>
        <begin position="178"/>
        <end position="202"/>
    </location>
</feature>
<dbReference type="Gene3D" id="1.20.120.80">
    <property type="entry name" value="Cytochrome c oxidase, subunit III, four-helix bundle"/>
    <property type="match status" value="1"/>
</dbReference>
<dbReference type="CDD" id="cd01665">
    <property type="entry name" value="Cyt_c_Oxidase_III"/>
    <property type="match status" value="1"/>
</dbReference>
<dbReference type="Gene3D" id="1.10.287.70">
    <property type="match status" value="1"/>
</dbReference>
<evidence type="ECO:0000256" key="2">
    <source>
        <dbReference type="ARBA" id="ARBA00010581"/>
    </source>
</evidence>
<gene>
    <name evidence="11" type="primary">cox3</name>
</gene>
<protein>
    <recommendedName>
        <fullName evidence="3 8">Cytochrome c oxidase subunit 3</fullName>
    </recommendedName>
</protein>
<dbReference type="PROSITE" id="PS50253">
    <property type="entry name" value="COX3"/>
    <property type="match status" value="1"/>
</dbReference>
<feature type="transmembrane region" description="Helical" evidence="9">
    <location>
        <begin position="55"/>
        <end position="79"/>
    </location>
</feature>
<name>A0A2H4E7E5_9CHLO</name>
<dbReference type="EMBL" id="KT946995">
    <property type="protein sequence ID" value="ANG44801.1"/>
    <property type="molecule type" value="Genomic_DNA"/>
</dbReference>
<evidence type="ECO:0000313" key="11">
    <source>
        <dbReference type="EMBL" id="ANG44801.1"/>
    </source>
</evidence>
<comment type="function">
    <text evidence="8">Component of the cytochrome c oxidase, the last enzyme in the mitochondrial electron transport chain which drives oxidative phosphorylation. The respiratory chain contains 3 multisubunit complexes succinate dehydrogenase (complex II, CII), ubiquinol-cytochrome c oxidoreductase (cytochrome b-c1 complex, complex III, CIII) and cytochrome c oxidase (complex IV, CIV), that cooperate to transfer electrons derived from NADH and succinate to molecular oxygen, creating an electrochemical gradient over the inner membrane that drives transmembrane transport and the ATP synthase. Cytochrome c oxidase is the component of the respiratory chain that catalyzes the reduction of oxygen to water. Electrons originating from reduced cytochrome c in the intermembrane space (IMS) are transferred via the dinuclear copper A center (CU(A)) of subunit 2 and heme A of subunit 1 to the active site in subunit 1, a binuclear center (BNC) formed by heme A3 and copper B (CU(B)). The BNC reduces molecular oxygen to 2 water molecules using 4 electrons from cytochrome c in the IMS and 4 protons from the mitochondrial matrix.</text>
</comment>
<dbReference type="InterPro" id="IPR033945">
    <property type="entry name" value="Cyt_c_oxase_su3_dom"/>
</dbReference>
<dbReference type="SUPFAM" id="SSF81452">
    <property type="entry name" value="Cytochrome c oxidase subunit III-like"/>
    <property type="match status" value="1"/>
</dbReference>
<keyword evidence="4 8" id="KW-0812">Transmembrane</keyword>
<dbReference type="GeneID" id="35447200"/>
<dbReference type="PANTHER" id="PTHR11403:SF7">
    <property type="entry name" value="CYTOCHROME C OXIDASE SUBUNIT 3"/>
    <property type="match status" value="1"/>
</dbReference>
<evidence type="ECO:0000256" key="6">
    <source>
        <dbReference type="ARBA" id="ARBA00022989"/>
    </source>
</evidence>
<dbReference type="GO" id="GO:0005739">
    <property type="term" value="C:mitochondrion"/>
    <property type="evidence" value="ECO:0007669"/>
    <property type="project" value="TreeGrafter"/>
</dbReference>
<dbReference type="GO" id="GO:0016020">
    <property type="term" value="C:membrane"/>
    <property type="evidence" value="ECO:0007669"/>
    <property type="project" value="UniProtKB-SubCell"/>
</dbReference>
<feature type="transmembrane region" description="Helical" evidence="9">
    <location>
        <begin position="214"/>
        <end position="234"/>
    </location>
</feature>
<evidence type="ECO:0000256" key="4">
    <source>
        <dbReference type="ARBA" id="ARBA00022692"/>
    </source>
</evidence>